<dbReference type="AlphaFoldDB" id="A0A2I8VRL7"/>
<sequence>MDKAFVSPDNIENDIWQAFLAGAREAASALDLSVDYQTHGGQESQQMSQLQAAITGGADMITGTAYQNSGVRSIADVAAEGGVPFISYWTMATWWTPLDTGPEFLQYQIPEVVRTGAATARVLFEAMGGSGNFVHITGVPGHVGSHRNAGVELAMEEYPDIERLGEPIPSEWTRATGRQAMSDFLSKFGDDIDGVYGQNDGVALGALSVLEENDMAVPVVGYDGFQESVGLVRDRSADSGQPWLAGTFAAQPFWQGGWAVVKGYDWLHGWRPEVPERMMFGGGAMIINDSLSRDTFGDMDVSFTSPQRYLDVAFSEGESPYDWQAMSVEESGDEWDPQNLLSPIRREDFSQLLWTEENKPSNYSVPSEYDNADLFDQVEQDYRERFENGANPYA</sequence>
<evidence type="ECO:0000256" key="2">
    <source>
        <dbReference type="ARBA" id="ARBA00007639"/>
    </source>
</evidence>
<evidence type="ECO:0000259" key="4">
    <source>
        <dbReference type="Pfam" id="PF13407"/>
    </source>
</evidence>
<dbReference type="SUPFAM" id="SSF53822">
    <property type="entry name" value="Periplasmic binding protein-like I"/>
    <property type="match status" value="1"/>
</dbReference>
<evidence type="ECO:0000256" key="3">
    <source>
        <dbReference type="ARBA" id="ARBA00022729"/>
    </source>
</evidence>
<accession>A0A2I8VRL7</accession>
<keyword evidence="6" id="KW-1185">Reference proteome</keyword>
<dbReference type="PANTHER" id="PTHR46847">
    <property type="entry name" value="D-ALLOSE-BINDING PERIPLASMIC PROTEIN-RELATED"/>
    <property type="match status" value="1"/>
</dbReference>
<dbReference type="PANTHER" id="PTHR46847:SF1">
    <property type="entry name" value="D-ALLOSE-BINDING PERIPLASMIC PROTEIN-RELATED"/>
    <property type="match status" value="1"/>
</dbReference>
<organism evidence="5 6">
    <name type="scientific">Salinigranum rubrum</name>
    <dbReference type="NCBI Taxonomy" id="755307"/>
    <lineage>
        <taxon>Archaea</taxon>
        <taxon>Methanobacteriati</taxon>
        <taxon>Methanobacteriota</taxon>
        <taxon>Stenosarchaea group</taxon>
        <taxon>Halobacteria</taxon>
        <taxon>Halobacteriales</taxon>
        <taxon>Haloferacaceae</taxon>
        <taxon>Salinigranum</taxon>
    </lineage>
</organism>
<dbReference type="GO" id="GO:0030246">
    <property type="term" value="F:carbohydrate binding"/>
    <property type="evidence" value="ECO:0007669"/>
    <property type="project" value="UniProtKB-ARBA"/>
</dbReference>
<dbReference type="KEGG" id="srub:C2R22_01240"/>
<dbReference type="Proteomes" id="UP000236584">
    <property type="component" value="Chromosome"/>
</dbReference>
<comment type="similarity">
    <text evidence="2">Belongs to the bacterial solute-binding protein 2 family.</text>
</comment>
<dbReference type="InterPro" id="IPR028082">
    <property type="entry name" value="Peripla_BP_I"/>
</dbReference>
<evidence type="ECO:0000256" key="1">
    <source>
        <dbReference type="ARBA" id="ARBA00004196"/>
    </source>
</evidence>
<evidence type="ECO:0000313" key="5">
    <source>
        <dbReference type="EMBL" id="AUV83839.1"/>
    </source>
</evidence>
<comment type="subcellular location">
    <subcellularLocation>
        <location evidence="1">Cell envelope</location>
    </subcellularLocation>
</comment>
<feature type="domain" description="Periplasmic binding protein" evidence="4">
    <location>
        <begin position="6"/>
        <end position="260"/>
    </location>
</feature>
<dbReference type="Pfam" id="PF13407">
    <property type="entry name" value="Peripla_BP_4"/>
    <property type="match status" value="1"/>
</dbReference>
<dbReference type="Gene3D" id="3.40.50.2300">
    <property type="match status" value="2"/>
</dbReference>
<reference evidence="5 6" key="1">
    <citation type="submission" date="2018-01" db="EMBL/GenBank/DDBJ databases">
        <title>Complete genome sequence of Salinigranum rubrum GX10T, an extremely halophilic archaeon isolated from a marine solar saltern.</title>
        <authorList>
            <person name="Han S."/>
        </authorList>
    </citation>
    <scope>NUCLEOTIDE SEQUENCE [LARGE SCALE GENOMIC DNA]</scope>
    <source>
        <strain evidence="5 6">GX10</strain>
    </source>
</reference>
<dbReference type="CDD" id="cd01536">
    <property type="entry name" value="PBP1_ABC_sugar_binding-like"/>
    <property type="match status" value="1"/>
</dbReference>
<protein>
    <submittedName>
        <fullName evidence="5">Sugar ABC transporter substrate-binding protein</fullName>
    </submittedName>
</protein>
<proteinExistence type="inferred from homology"/>
<dbReference type="InterPro" id="IPR025997">
    <property type="entry name" value="SBP_2_dom"/>
</dbReference>
<keyword evidence="3" id="KW-0732">Signal</keyword>
<gene>
    <name evidence="5" type="ORF">C2R22_01240</name>
</gene>
<name>A0A2I8VRL7_9EURY</name>
<evidence type="ECO:0000313" key="6">
    <source>
        <dbReference type="Proteomes" id="UP000236584"/>
    </source>
</evidence>
<dbReference type="EMBL" id="CP026309">
    <property type="protein sequence ID" value="AUV83839.1"/>
    <property type="molecule type" value="Genomic_DNA"/>
</dbReference>